<feature type="compositionally biased region" description="Low complexity" evidence="1">
    <location>
        <begin position="70"/>
        <end position="82"/>
    </location>
</feature>
<dbReference type="Proteomes" id="UP000815325">
    <property type="component" value="Unassembled WGS sequence"/>
</dbReference>
<dbReference type="EMBL" id="MU069441">
    <property type="protein sequence ID" value="KAF5843499.1"/>
    <property type="molecule type" value="Genomic_DNA"/>
</dbReference>
<organism evidence="2 3">
    <name type="scientific">Dunaliella salina</name>
    <name type="common">Green alga</name>
    <name type="synonym">Protococcus salinus</name>
    <dbReference type="NCBI Taxonomy" id="3046"/>
    <lineage>
        <taxon>Eukaryota</taxon>
        <taxon>Viridiplantae</taxon>
        <taxon>Chlorophyta</taxon>
        <taxon>core chlorophytes</taxon>
        <taxon>Chlorophyceae</taxon>
        <taxon>CS clade</taxon>
        <taxon>Chlamydomonadales</taxon>
        <taxon>Dunaliellaceae</taxon>
        <taxon>Dunaliella</taxon>
    </lineage>
</organism>
<evidence type="ECO:0000313" key="3">
    <source>
        <dbReference type="Proteomes" id="UP000815325"/>
    </source>
</evidence>
<evidence type="ECO:0000313" key="2">
    <source>
        <dbReference type="EMBL" id="KAF5843499.1"/>
    </source>
</evidence>
<name>A0ABQ7H9H3_DUNSA</name>
<comment type="caution">
    <text evidence="2">The sequence shown here is derived from an EMBL/GenBank/DDBJ whole genome shotgun (WGS) entry which is preliminary data.</text>
</comment>
<proteinExistence type="predicted"/>
<reference evidence="2" key="1">
    <citation type="submission" date="2017-08" db="EMBL/GenBank/DDBJ databases">
        <authorList>
            <person name="Polle J.E."/>
            <person name="Barry K."/>
            <person name="Cushman J."/>
            <person name="Schmutz J."/>
            <person name="Tran D."/>
            <person name="Hathwaick L.T."/>
            <person name="Yim W.C."/>
            <person name="Jenkins J."/>
            <person name="Mckie-Krisberg Z.M."/>
            <person name="Prochnik S."/>
            <person name="Lindquist E."/>
            <person name="Dockter R.B."/>
            <person name="Adam C."/>
            <person name="Molina H."/>
            <person name="Bunkerborg J."/>
            <person name="Jin E."/>
            <person name="Buchheim M."/>
            <person name="Magnuson J."/>
        </authorList>
    </citation>
    <scope>NUCLEOTIDE SEQUENCE</scope>
    <source>
        <strain evidence="2">CCAP 19/18</strain>
    </source>
</reference>
<protein>
    <recommendedName>
        <fullName evidence="4">Encoded protein</fullName>
    </recommendedName>
</protein>
<feature type="region of interest" description="Disordered" evidence="1">
    <location>
        <begin position="47"/>
        <end position="90"/>
    </location>
</feature>
<evidence type="ECO:0000256" key="1">
    <source>
        <dbReference type="SAM" id="MobiDB-lite"/>
    </source>
</evidence>
<keyword evidence="3" id="KW-1185">Reference proteome</keyword>
<gene>
    <name evidence="2" type="ORF">DUNSADRAFT_14415</name>
</gene>
<sequence length="244" mass="24440">MEQRRQREATESQMMDTIKKDAEIRRALQESHDECTDIRKRLQCEAQEEEDCTERLQQSQQRGKAAGRLGSAAAPGVAAVPSTKRASDNGGRAAACLDPAASPEGTAGSCIEPAEACTVTATPSQEHGGPATGNAPFAGTCSSDSTAAAGWRAYQSVVAARAATRCNIAAAGGGLPAASRASVQCTGELAAGCSTSAAAGSSGGRSGGAAASAAVGSKHKGHQRRIAQVYIAAFSAAGGAAPAH</sequence>
<accession>A0ABQ7H9H3</accession>
<evidence type="ECO:0008006" key="4">
    <source>
        <dbReference type="Google" id="ProtNLM"/>
    </source>
</evidence>